<dbReference type="InterPro" id="IPR051785">
    <property type="entry name" value="MMCE/EMCE_epimerase"/>
</dbReference>
<dbReference type="GO" id="GO:0004493">
    <property type="term" value="F:methylmalonyl-CoA epimerase activity"/>
    <property type="evidence" value="ECO:0007669"/>
    <property type="project" value="TreeGrafter"/>
</dbReference>
<accession>A0A917MJX8</accession>
<evidence type="ECO:0000313" key="3">
    <source>
        <dbReference type="EMBL" id="GGH33597.1"/>
    </source>
</evidence>
<dbReference type="PROSITE" id="PS51819">
    <property type="entry name" value="VOC"/>
    <property type="match status" value="1"/>
</dbReference>
<dbReference type="GO" id="GO:0046872">
    <property type="term" value="F:metal ion binding"/>
    <property type="evidence" value="ECO:0007669"/>
    <property type="project" value="UniProtKB-KW"/>
</dbReference>
<organism evidence="3 4">
    <name type="scientific">Microbacterium album</name>
    <dbReference type="NCBI Taxonomy" id="2053191"/>
    <lineage>
        <taxon>Bacteria</taxon>
        <taxon>Bacillati</taxon>
        <taxon>Actinomycetota</taxon>
        <taxon>Actinomycetes</taxon>
        <taxon>Micrococcales</taxon>
        <taxon>Microbacteriaceae</taxon>
        <taxon>Microbacterium</taxon>
    </lineage>
</organism>
<dbReference type="EMBL" id="BMJY01000001">
    <property type="protein sequence ID" value="GGH33597.1"/>
    <property type="molecule type" value="Genomic_DNA"/>
</dbReference>
<dbReference type="InterPro" id="IPR029068">
    <property type="entry name" value="Glyas_Bleomycin-R_OHBP_Dase"/>
</dbReference>
<keyword evidence="4" id="KW-1185">Reference proteome</keyword>
<keyword evidence="1" id="KW-0479">Metal-binding</keyword>
<dbReference type="PANTHER" id="PTHR43048">
    <property type="entry name" value="METHYLMALONYL-COA EPIMERASE"/>
    <property type="match status" value="1"/>
</dbReference>
<sequence>MRLDHIGLSVRDLDAMAAWYQRAFGFERTGDFAVAALGLRGTFLTGPDGLAIELLERSGSIPPERVMDAADAMLTHGWGHLCFRVANLEAEFARLVEAGATIVNPPAASPDPASRFAYVGDLEGNLIELVDRKGPVGT</sequence>
<dbReference type="Pfam" id="PF00903">
    <property type="entry name" value="Glyoxalase"/>
    <property type="match status" value="1"/>
</dbReference>
<evidence type="ECO:0000256" key="1">
    <source>
        <dbReference type="ARBA" id="ARBA00022723"/>
    </source>
</evidence>
<protein>
    <recommendedName>
        <fullName evidence="2">VOC domain-containing protein</fullName>
    </recommendedName>
</protein>
<proteinExistence type="predicted"/>
<dbReference type="GO" id="GO:0046491">
    <property type="term" value="P:L-methylmalonyl-CoA metabolic process"/>
    <property type="evidence" value="ECO:0007669"/>
    <property type="project" value="TreeGrafter"/>
</dbReference>
<feature type="domain" description="VOC" evidence="2">
    <location>
        <begin position="2"/>
        <end position="132"/>
    </location>
</feature>
<dbReference type="InterPro" id="IPR004360">
    <property type="entry name" value="Glyas_Fos-R_dOase_dom"/>
</dbReference>
<dbReference type="Gene3D" id="3.10.180.10">
    <property type="entry name" value="2,3-Dihydroxybiphenyl 1,2-Dioxygenase, domain 1"/>
    <property type="match status" value="1"/>
</dbReference>
<dbReference type="InterPro" id="IPR037523">
    <property type="entry name" value="VOC_core"/>
</dbReference>
<gene>
    <name evidence="3" type="ORF">GCM10010921_00650</name>
</gene>
<dbReference type="RefSeq" id="WP_188754253.1">
    <property type="nucleotide sequence ID" value="NZ_BMJY01000001.1"/>
</dbReference>
<name>A0A917MJX8_9MICO</name>
<dbReference type="SUPFAM" id="SSF54593">
    <property type="entry name" value="Glyoxalase/Bleomycin resistance protein/Dihydroxybiphenyl dioxygenase"/>
    <property type="match status" value="1"/>
</dbReference>
<reference evidence="3" key="1">
    <citation type="journal article" date="2014" name="Int. J. Syst. Evol. Microbiol.">
        <title>Complete genome sequence of Corynebacterium casei LMG S-19264T (=DSM 44701T), isolated from a smear-ripened cheese.</title>
        <authorList>
            <consortium name="US DOE Joint Genome Institute (JGI-PGF)"/>
            <person name="Walter F."/>
            <person name="Albersmeier A."/>
            <person name="Kalinowski J."/>
            <person name="Ruckert C."/>
        </authorList>
    </citation>
    <scope>NUCLEOTIDE SEQUENCE</scope>
    <source>
        <strain evidence="3">CGMCC 1.15794</strain>
    </source>
</reference>
<reference evidence="3" key="2">
    <citation type="submission" date="2020-09" db="EMBL/GenBank/DDBJ databases">
        <authorList>
            <person name="Sun Q."/>
            <person name="Zhou Y."/>
        </authorList>
    </citation>
    <scope>NUCLEOTIDE SEQUENCE</scope>
    <source>
        <strain evidence="3">CGMCC 1.15794</strain>
    </source>
</reference>
<comment type="caution">
    <text evidence="3">The sequence shown here is derived from an EMBL/GenBank/DDBJ whole genome shotgun (WGS) entry which is preliminary data.</text>
</comment>
<dbReference type="Proteomes" id="UP000657592">
    <property type="component" value="Unassembled WGS sequence"/>
</dbReference>
<evidence type="ECO:0000259" key="2">
    <source>
        <dbReference type="PROSITE" id="PS51819"/>
    </source>
</evidence>
<dbReference type="PANTHER" id="PTHR43048:SF3">
    <property type="entry name" value="METHYLMALONYL-COA EPIMERASE, MITOCHONDRIAL"/>
    <property type="match status" value="1"/>
</dbReference>
<dbReference type="AlphaFoldDB" id="A0A917MJX8"/>
<evidence type="ECO:0000313" key="4">
    <source>
        <dbReference type="Proteomes" id="UP000657592"/>
    </source>
</evidence>